<dbReference type="OrthoDB" id="1607513at2759"/>
<name>A0A9R0F1W4_SPOFR</name>
<organism evidence="7 8">
    <name type="scientific">Spodoptera frugiperda</name>
    <name type="common">Fall armyworm</name>
    <dbReference type="NCBI Taxonomy" id="7108"/>
    <lineage>
        <taxon>Eukaryota</taxon>
        <taxon>Metazoa</taxon>
        <taxon>Ecdysozoa</taxon>
        <taxon>Arthropoda</taxon>
        <taxon>Hexapoda</taxon>
        <taxon>Insecta</taxon>
        <taxon>Pterygota</taxon>
        <taxon>Neoptera</taxon>
        <taxon>Endopterygota</taxon>
        <taxon>Lepidoptera</taxon>
        <taxon>Glossata</taxon>
        <taxon>Ditrysia</taxon>
        <taxon>Noctuoidea</taxon>
        <taxon>Noctuidae</taxon>
        <taxon>Amphipyrinae</taxon>
        <taxon>Spodoptera</taxon>
    </lineage>
</organism>
<dbReference type="SMART" id="SM00614">
    <property type="entry name" value="ZnF_BED"/>
    <property type="match status" value="3"/>
</dbReference>
<dbReference type="InterPro" id="IPR003656">
    <property type="entry name" value="Znf_BED"/>
</dbReference>
<feature type="region of interest" description="Disordered" evidence="5">
    <location>
        <begin position="294"/>
        <end position="352"/>
    </location>
</feature>
<dbReference type="SMART" id="SM00355">
    <property type="entry name" value="ZnF_C2H2"/>
    <property type="match status" value="4"/>
</dbReference>
<reference evidence="8" key="1">
    <citation type="submission" date="2025-08" db="UniProtKB">
        <authorList>
            <consortium name="RefSeq"/>
        </authorList>
    </citation>
    <scope>IDENTIFICATION</scope>
    <source>
        <tissue evidence="8">Whole larval tissue</tissue>
    </source>
</reference>
<keyword evidence="1" id="KW-0479">Metal-binding</keyword>
<gene>
    <name evidence="8" type="primary">LOC118278884</name>
</gene>
<feature type="domain" description="BED-type" evidence="6">
    <location>
        <begin position="196"/>
        <end position="247"/>
    </location>
</feature>
<keyword evidence="3" id="KW-0862">Zinc</keyword>
<evidence type="ECO:0000256" key="1">
    <source>
        <dbReference type="ARBA" id="ARBA00022723"/>
    </source>
</evidence>
<evidence type="ECO:0000259" key="6">
    <source>
        <dbReference type="PROSITE" id="PS50808"/>
    </source>
</evidence>
<dbReference type="RefSeq" id="XP_050559624.1">
    <property type="nucleotide sequence ID" value="XM_050703667.1"/>
</dbReference>
<evidence type="ECO:0000256" key="4">
    <source>
        <dbReference type="PROSITE-ProRule" id="PRU00027"/>
    </source>
</evidence>
<dbReference type="Proteomes" id="UP000829999">
    <property type="component" value="Chromosome 24"/>
</dbReference>
<dbReference type="InterPro" id="IPR036236">
    <property type="entry name" value="Znf_C2H2_sf"/>
</dbReference>
<keyword evidence="2 4" id="KW-0863">Zinc-finger</keyword>
<protein>
    <submittedName>
        <fullName evidence="8">Probable WRKY transcription factor protein 1 isoform X1</fullName>
    </submittedName>
</protein>
<proteinExistence type="predicted"/>
<feature type="compositionally biased region" description="Basic and acidic residues" evidence="5">
    <location>
        <begin position="240"/>
        <end position="253"/>
    </location>
</feature>
<dbReference type="InterPro" id="IPR013087">
    <property type="entry name" value="Znf_C2H2_type"/>
</dbReference>
<evidence type="ECO:0000256" key="2">
    <source>
        <dbReference type="ARBA" id="ARBA00022771"/>
    </source>
</evidence>
<feature type="compositionally biased region" description="Low complexity" evidence="5">
    <location>
        <begin position="327"/>
        <end position="350"/>
    </location>
</feature>
<evidence type="ECO:0000313" key="8">
    <source>
        <dbReference type="RefSeq" id="XP_050559624.1"/>
    </source>
</evidence>
<keyword evidence="7" id="KW-1185">Reference proteome</keyword>
<feature type="region of interest" description="Disordered" evidence="5">
    <location>
        <begin position="240"/>
        <end position="279"/>
    </location>
</feature>
<dbReference type="AlphaFoldDB" id="A0A9R0F1W4"/>
<evidence type="ECO:0000256" key="3">
    <source>
        <dbReference type="ARBA" id="ARBA00022833"/>
    </source>
</evidence>
<feature type="compositionally biased region" description="Acidic residues" evidence="5">
    <location>
        <begin position="268"/>
        <end position="279"/>
    </location>
</feature>
<dbReference type="SUPFAM" id="SSF57667">
    <property type="entry name" value="beta-beta-alpha zinc fingers"/>
    <property type="match status" value="2"/>
</dbReference>
<dbReference type="Pfam" id="PF02892">
    <property type="entry name" value="zf-BED"/>
    <property type="match status" value="3"/>
</dbReference>
<dbReference type="PROSITE" id="PS50808">
    <property type="entry name" value="ZF_BED"/>
    <property type="match status" value="1"/>
</dbReference>
<accession>A0A9R0F1W4</accession>
<dbReference type="GeneID" id="118278884"/>
<sequence length="426" mass="49270">MTERKAPYWRFFERKARYIATCKICFQDYSFRSTTTNLNFHLKRKHGVNARAIENDSEAEKVMSSAKKRRGKAMTYYDIVGPNKTEAQCKLCEKIFSIEAFTEIQEHLVDYHGEMPTDYTCMKKPKVVLGNSFNEKKGAATWSFFDVLDSDKFEARCKICEKNIEYDSVEDLKKHVEDHGQNPQDSDDEEQVSKSRHFSELWKYFKKLDRSSNFALCLICKNVYNAQTISNLKKHLVTKHRDAEVPEEDEKKYIVASNGQLYEMESEKGDDNDDTEDKDPIEMDTVYLEDLEDFNTSRPSSPTPSPPKKKAKPIFPKPQSPAKPRNEQILNNSLNNENNRNNDTTPRRNSYNTSLDYFGQYVVSLLKELPKSVSSQLQNEIIKQILTSKVALESEVSNCKVSINHNTDNQTNITEPVMYIQTKSNT</sequence>
<dbReference type="GO" id="GO:0003677">
    <property type="term" value="F:DNA binding"/>
    <property type="evidence" value="ECO:0007669"/>
    <property type="project" value="InterPro"/>
</dbReference>
<evidence type="ECO:0000256" key="5">
    <source>
        <dbReference type="SAM" id="MobiDB-lite"/>
    </source>
</evidence>
<evidence type="ECO:0000313" key="7">
    <source>
        <dbReference type="Proteomes" id="UP000829999"/>
    </source>
</evidence>
<dbReference type="GO" id="GO:0008270">
    <property type="term" value="F:zinc ion binding"/>
    <property type="evidence" value="ECO:0007669"/>
    <property type="project" value="UniProtKB-KW"/>
</dbReference>